<organism evidence="2">
    <name type="scientific">Arundo donax</name>
    <name type="common">Giant reed</name>
    <name type="synonym">Donax arundinaceus</name>
    <dbReference type="NCBI Taxonomy" id="35708"/>
    <lineage>
        <taxon>Eukaryota</taxon>
        <taxon>Viridiplantae</taxon>
        <taxon>Streptophyta</taxon>
        <taxon>Embryophyta</taxon>
        <taxon>Tracheophyta</taxon>
        <taxon>Spermatophyta</taxon>
        <taxon>Magnoliopsida</taxon>
        <taxon>Liliopsida</taxon>
        <taxon>Poales</taxon>
        <taxon>Poaceae</taxon>
        <taxon>PACMAD clade</taxon>
        <taxon>Arundinoideae</taxon>
        <taxon>Arundineae</taxon>
        <taxon>Arundo</taxon>
    </lineage>
</organism>
<evidence type="ECO:0000313" key="2">
    <source>
        <dbReference type="EMBL" id="JAD95225.1"/>
    </source>
</evidence>
<evidence type="ECO:0000256" key="1">
    <source>
        <dbReference type="SAM" id="Phobius"/>
    </source>
</evidence>
<sequence>MAAGTKLAPGESSCTNSEVASVPRVQLGCDQFHCQEAGGTAPSLIAFYFVTLCVLFTASLVGYVVASVVASVRFIWLLINMTFQLRGKTIS</sequence>
<name>A0A0A9EBD8_ARUDO</name>
<keyword evidence="1" id="KW-0472">Membrane</keyword>
<protein>
    <submittedName>
        <fullName evidence="2">Uncharacterized protein</fullName>
    </submittedName>
</protein>
<reference evidence="2" key="2">
    <citation type="journal article" date="2015" name="Data Brief">
        <title>Shoot transcriptome of the giant reed, Arundo donax.</title>
        <authorList>
            <person name="Barrero R.A."/>
            <person name="Guerrero F.D."/>
            <person name="Moolhuijzen P."/>
            <person name="Goolsby J.A."/>
            <person name="Tidwell J."/>
            <person name="Bellgard S.E."/>
            <person name="Bellgard M.I."/>
        </authorList>
    </citation>
    <scope>NUCLEOTIDE SEQUENCE</scope>
    <source>
        <tissue evidence="2">Shoot tissue taken approximately 20 cm above the soil surface</tissue>
    </source>
</reference>
<feature type="transmembrane region" description="Helical" evidence="1">
    <location>
        <begin position="45"/>
        <end position="78"/>
    </location>
</feature>
<dbReference type="EMBL" id="GBRH01202670">
    <property type="protein sequence ID" value="JAD95225.1"/>
    <property type="molecule type" value="Transcribed_RNA"/>
</dbReference>
<accession>A0A0A9EBD8</accession>
<proteinExistence type="predicted"/>
<dbReference type="AlphaFoldDB" id="A0A0A9EBD8"/>
<reference evidence="2" key="1">
    <citation type="submission" date="2014-09" db="EMBL/GenBank/DDBJ databases">
        <authorList>
            <person name="Magalhaes I.L.F."/>
            <person name="Oliveira U."/>
            <person name="Santos F.R."/>
            <person name="Vidigal T.H.D.A."/>
            <person name="Brescovit A.D."/>
            <person name="Santos A.J."/>
        </authorList>
    </citation>
    <scope>NUCLEOTIDE SEQUENCE</scope>
    <source>
        <tissue evidence="2">Shoot tissue taken approximately 20 cm above the soil surface</tissue>
    </source>
</reference>
<keyword evidence="1" id="KW-1133">Transmembrane helix</keyword>
<keyword evidence="1" id="KW-0812">Transmembrane</keyword>